<dbReference type="EMBL" id="BSNS01000024">
    <property type="protein sequence ID" value="GLQ57704.1"/>
    <property type="molecule type" value="Genomic_DNA"/>
</dbReference>
<proteinExistence type="predicted"/>
<comment type="caution">
    <text evidence="2">The sequence shown here is derived from an EMBL/GenBank/DDBJ whole genome shotgun (WGS) entry which is preliminary data.</text>
</comment>
<feature type="signal peptide" evidence="1">
    <location>
        <begin position="1"/>
        <end position="28"/>
    </location>
</feature>
<protein>
    <recommendedName>
        <fullName evidence="4">PepSY domain-containing protein</fullName>
    </recommendedName>
</protein>
<name>A0ABQ5WD68_9HYPH</name>
<evidence type="ECO:0000256" key="1">
    <source>
        <dbReference type="SAM" id="SignalP"/>
    </source>
</evidence>
<reference evidence="3" key="1">
    <citation type="journal article" date="2019" name="Int. J. Syst. Evol. Microbiol.">
        <title>The Global Catalogue of Microorganisms (GCM) 10K type strain sequencing project: providing services to taxonomists for standard genome sequencing and annotation.</title>
        <authorList>
            <consortium name="The Broad Institute Genomics Platform"/>
            <consortium name="The Broad Institute Genome Sequencing Center for Infectious Disease"/>
            <person name="Wu L."/>
            <person name="Ma J."/>
        </authorList>
    </citation>
    <scope>NUCLEOTIDE SEQUENCE [LARGE SCALE GENOMIC DNA]</scope>
    <source>
        <strain evidence="3">NBRC 112416</strain>
    </source>
</reference>
<organism evidence="2 3">
    <name type="scientific">Devosia nitrariae</name>
    <dbReference type="NCBI Taxonomy" id="2071872"/>
    <lineage>
        <taxon>Bacteria</taxon>
        <taxon>Pseudomonadati</taxon>
        <taxon>Pseudomonadota</taxon>
        <taxon>Alphaproteobacteria</taxon>
        <taxon>Hyphomicrobiales</taxon>
        <taxon>Devosiaceae</taxon>
        <taxon>Devosia</taxon>
    </lineage>
</organism>
<dbReference type="Proteomes" id="UP001156691">
    <property type="component" value="Unassembled WGS sequence"/>
</dbReference>
<evidence type="ECO:0000313" key="2">
    <source>
        <dbReference type="EMBL" id="GLQ57704.1"/>
    </source>
</evidence>
<keyword evidence="1" id="KW-0732">Signal</keyword>
<accession>A0ABQ5WD68</accession>
<keyword evidence="3" id="KW-1185">Reference proteome</keyword>
<gene>
    <name evidence="2" type="ORF">GCM10010862_49630</name>
</gene>
<evidence type="ECO:0008006" key="4">
    <source>
        <dbReference type="Google" id="ProtNLM"/>
    </source>
</evidence>
<dbReference type="RefSeq" id="WP_284343079.1">
    <property type="nucleotide sequence ID" value="NZ_BSNS01000024.1"/>
</dbReference>
<feature type="chain" id="PRO_5047322250" description="PepSY domain-containing protein" evidence="1">
    <location>
        <begin position="29"/>
        <end position="111"/>
    </location>
</feature>
<sequence length="111" mass="12344">MAKARDLPKRLAAAIAMAILAAGGPVAAQPFSAFGLQFNWEDSYEPRGPELGICMTDRQIRQAIAARGYGDIALNVRRDRRIQVRATQGGHVFLLEFDFCNNTIIERRALR</sequence>
<evidence type="ECO:0000313" key="3">
    <source>
        <dbReference type="Proteomes" id="UP001156691"/>
    </source>
</evidence>